<name>A0A409VSE0_PSICY</name>
<dbReference type="Gene3D" id="3.80.10.10">
    <property type="entry name" value="Ribonuclease Inhibitor"/>
    <property type="match status" value="1"/>
</dbReference>
<dbReference type="Proteomes" id="UP000283269">
    <property type="component" value="Unassembled WGS sequence"/>
</dbReference>
<proteinExistence type="predicted"/>
<dbReference type="SUPFAM" id="SSF52047">
    <property type="entry name" value="RNI-like"/>
    <property type="match status" value="1"/>
</dbReference>
<dbReference type="EMBL" id="NHYD01003940">
    <property type="protein sequence ID" value="PPQ69191.1"/>
    <property type="molecule type" value="Genomic_DNA"/>
</dbReference>
<evidence type="ECO:0008006" key="3">
    <source>
        <dbReference type="Google" id="ProtNLM"/>
    </source>
</evidence>
<dbReference type="OrthoDB" id="3071584at2759"/>
<keyword evidence="2" id="KW-1185">Reference proteome</keyword>
<sequence>MANMPPDIWLYVADFIPDKVIYQLRCVNPVFLELAMNIRWREAAKRSKENLGSTLVRLNSSYFTDFEPKFLIPRDPFIAKRVRALTIHLTSPDSSENGLILAPSTQHNLKYTKHEISKKQTTLYTKSGLRSSDTSGSILNSILHTCSGLTNLRKFTLDFSNVSPASCSQVGVGLFYRSLWPLFRKKLRQLFLKGTMQSYYAVLGSRPAFPYLKELGVDLITNPKCVEAEYTKGASLMDTLLPFLNRVNSRLEVLRLRSQPCHSKPIDLSQLFVQMPSFPSLRTLDIRMPFNQSLHDPSGLKDLLHRNSQTLEDLCLRLNPAGFSLPWALEDQLVPWLSDCLTDPQALSCIRVLDIYPTGGNCDIVLGYIKRASKSLREIIIRDRYFEPDEVELIIDAASDCPNLISLHLNIWELNINLTDQLFMKLPRLASLRLSTVDSFIDGYPRVFVESLKQRYYVGWKLKDISICYGEREVDSRTMRTLAGSIPSLRSFFGRGHMRGEYE</sequence>
<dbReference type="AlphaFoldDB" id="A0A409VSE0"/>
<reference evidence="1 2" key="1">
    <citation type="journal article" date="2018" name="Evol. Lett.">
        <title>Horizontal gene cluster transfer increased hallucinogenic mushroom diversity.</title>
        <authorList>
            <person name="Reynolds H.T."/>
            <person name="Vijayakumar V."/>
            <person name="Gluck-Thaler E."/>
            <person name="Korotkin H.B."/>
            <person name="Matheny P.B."/>
            <person name="Slot J.C."/>
        </authorList>
    </citation>
    <scope>NUCLEOTIDE SEQUENCE [LARGE SCALE GENOMIC DNA]</scope>
    <source>
        <strain evidence="1 2">2631</strain>
    </source>
</reference>
<evidence type="ECO:0000313" key="1">
    <source>
        <dbReference type="EMBL" id="PPQ69191.1"/>
    </source>
</evidence>
<dbReference type="InterPro" id="IPR032675">
    <property type="entry name" value="LRR_dom_sf"/>
</dbReference>
<accession>A0A409VSE0</accession>
<protein>
    <recommendedName>
        <fullName evidence="3">F-box domain-containing protein</fullName>
    </recommendedName>
</protein>
<comment type="caution">
    <text evidence="1">The sequence shown here is derived from an EMBL/GenBank/DDBJ whole genome shotgun (WGS) entry which is preliminary data.</text>
</comment>
<evidence type="ECO:0000313" key="2">
    <source>
        <dbReference type="Proteomes" id="UP000283269"/>
    </source>
</evidence>
<gene>
    <name evidence="1" type="ORF">CVT25_006969</name>
</gene>
<dbReference type="InParanoid" id="A0A409VSE0"/>
<organism evidence="1 2">
    <name type="scientific">Psilocybe cyanescens</name>
    <dbReference type="NCBI Taxonomy" id="93625"/>
    <lineage>
        <taxon>Eukaryota</taxon>
        <taxon>Fungi</taxon>
        <taxon>Dikarya</taxon>
        <taxon>Basidiomycota</taxon>
        <taxon>Agaricomycotina</taxon>
        <taxon>Agaricomycetes</taxon>
        <taxon>Agaricomycetidae</taxon>
        <taxon>Agaricales</taxon>
        <taxon>Agaricineae</taxon>
        <taxon>Strophariaceae</taxon>
        <taxon>Psilocybe</taxon>
    </lineage>
</organism>